<evidence type="ECO:0000313" key="3">
    <source>
        <dbReference type="Proteomes" id="UP000308197"/>
    </source>
</evidence>
<sequence length="92" mass="10092">MGTSVCLKVFTPSGWGALTMMFSLVVLLLRGPHAPRYTWLGWQGEFKPVFCAHELGGCPGDATCARCTRPLNQLVIVSRQRLPATRPPHALD</sequence>
<dbReference type="Proteomes" id="UP000308197">
    <property type="component" value="Unassembled WGS sequence"/>
</dbReference>
<keyword evidence="3" id="KW-1185">Reference proteome</keyword>
<dbReference type="EMBL" id="ML211047">
    <property type="protein sequence ID" value="TFK90381.1"/>
    <property type="molecule type" value="Genomic_DNA"/>
</dbReference>
<evidence type="ECO:0000256" key="1">
    <source>
        <dbReference type="SAM" id="Phobius"/>
    </source>
</evidence>
<dbReference type="InParanoid" id="A0A5C3PM32"/>
<gene>
    <name evidence="2" type="ORF">K466DRAFT_388225</name>
</gene>
<keyword evidence="1" id="KW-0472">Membrane</keyword>
<proteinExistence type="predicted"/>
<keyword evidence="1" id="KW-0812">Transmembrane</keyword>
<name>A0A5C3PM32_9APHY</name>
<organism evidence="2 3">
    <name type="scientific">Polyporus arcularius HHB13444</name>
    <dbReference type="NCBI Taxonomy" id="1314778"/>
    <lineage>
        <taxon>Eukaryota</taxon>
        <taxon>Fungi</taxon>
        <taxon>Dikarya</taxon>
        <taxon>Basidiomycota</taxon>
        <taxon>Agaricomycotina</taxon>
        <taxon>Agaricomycetes</taxon>
        <taxon>Polyporales</taxon>
        <taxon>Polyporaceae</taxon>
        <taxon>Polyporus</taxon>
    </lineage>
</organism>
<evidence type="ECO:0000313" key="2">
    <source>
        <dbReference type="EMBL" id="TFK90381.1"/>
    </source>
</evidence>
<feature type="transmembrane region" description="Helical" evidence="1">
    <location>
        <begin position="12"/>
        <end position="29"/>
    </location>
</feature>
<dbReference type="AlphaFoldDB" id="A0A5C3PM32"/>
<protein>
    <submittedName>
        <fullName evidence="2">Uncharacterized protein</fullName>
    </submittedName>
</protein>
<accession>A0A5C3PM32</accession>
<reference evidence="2 3" key="1">
    <citation type="journal article" date="2019" name="Nat. Ecol. Evol.">
        <title>Megaphylogeny resolves global patterns of mushroom evolution.</title>
        <authorList>
            <person name="Varga T."/>
            <person name="Krizsan K."/>
            <person name="Foldi C."/>
            <person name="Dima B."/>
            <person name="Sanchez-Garcia M."/>
            <person name="Sanchez-Ramirez S."/>
            <person name="Szollosi G.J."/>
            <person name="Szarkandi J.G."/>
            <person name="Papp V."/>
            <person name="Albert L."/>
            <person name="Andreopoulos W."/>
            <person name="Angelini C."/>
            <person name="Antonin V."/>
            <person name="Barry K.W."/>
            <person name="Bougher N.L."/>
            <person name="Buchanan P."/>
            <person name="Buyck B."/>
            <person name="Bense V."/>
            <person name="Catcheside P."/>
            <person name="Chovatia M."/>
            <person name="Cooper J."/>
            <person name="Damon W."/>
            <person name="Desjardin D."/>
            <person name="Finy P."/>
            <person name="Geml J."/>
            <person name="Haridas S."/>
            <person name="Hughes K."/>
            <person name="Justo A."/>
            <person name="Karasinski D."/>
            <person name="Kautmanova I."/>
            <person name="Kiss B."/>
            <person name="Kocsube S."/>
            <person name="Kotiranta H."/>
            <person name="LaButti K.M."/>
            <person name="Lechner B.E."/>
            <person name="Liimatainen K."/>
            <person name="Lipzen A."/>
            <person name="Lukacs Z."/>
            <person name="Mihaltcheva S."/>
            <person name="Morgado L.N."/>
            <person name="Niskanen T."/>
            <person name="Noordeloos M.E."/>
            <person name="Ohm R.A."/>
            <person name="Ortiz-Santana B."/>
            <person name="Ovrebo C."/>
            <person name="Racz N."/>
            <person name="Riley R."/>
            <person name="Savchenko A."/>
            <person name="Shiryaev A."/>
            <person name="Soop K."/>
            <person name="Spirin V."/>
            <person name="Szebenyi C."/>
            <person name="Tomsovsky M."/>
            <person name="Tulloss R.E."/>
            <person name="Uehling J."/>
            <person name="Grigoriev I.V."/>
            <person name="Vagvolgyi C."/>
            <person name="Papp T."/>
            <person name="Martin F.M."/>
            <person name="Miettinen O."/>
            <person name="Hibbett D.S."/>
            <person name="Nagy L.G."/>
        </authorList>
    </citation>
    <scope>NUCLEOTIDE SEQUENCE [LARGE SCALE GENOMIC DNA]</scope>
    <source>
        <strain evidence="2 3">HHB13444</strain>
    </source>
</reference>
<keyword evidence="1" id="KW-1133">Transmembrane helix</keyword>